<sequence>MTHIFNNSSTSAMGTAAQGAGMAAVAMGNAAGRMY</sequence>
<gene>
    <name evidence="1" type="ORF">M0M44_11305</name>
</gene>
<keyword evidence="2" id="KW-1185">Reference proteome</keyword>
<proteinExistence type="predicted"/>
<dbReference type="EMBL" id="CP096829">
    <property type="protein sequence ID" value="UPZ17913.1"/>
    <property type="molecule type" value="Genomic_DNA"/>
</dbReference>
<organism evidence="1 2">
    <name type="scientific">Flavobacterium humidisoli</name>
    <dbReference type="NCBI Taxonomy" id="2937442"/>
    <lineage>
        <taxon>Bacteria</taxon>
        <taxon>Pseudomonadati</taxon>
        <taxon>Bacteroidota</taxon>
        <taxon>Flavobacteriia</taxon>
        <taxon>Flavobacteriales</taxon>
        <taxon>Flavobacteriaceae</taxon>
        <taxon>Flavobacterium</taxon>
    </lineage>
</organism>
<dbReference type="RefSeq" id="WP_248729851.1">
    <property type="nucleotide sequence ID" value="NZ_CP096829.1"/>
</dbReference>
<reference evidence="1 2" key="1">
    <citation type="submission" date="2022-04" db="EMBL/GenBank/DDBJ databases">
        <authorList>
            <person name="Ra J.-S."/>
            <person name="Kim S.-B."/>
        </authorList>
    </citation>
    <scope>NUCLEOTIDE SEQUENCE [LARGE SCALE GENOMIC DNA]</scope>
    <source>
        <strain evidence="1 2">MMS21-Er5</strain>
    </source>
</reference>
<protein>
    <submittedName>
        <fullName evidence="1">Uncharacterized protein</fullName>
    </submittedName>
</protein>
<evidence type="ECO:0000313" key="2">
    <source>
        <dbReference type="Proteomes" id="UP000829998"/>
    </source>
</evidence>
<dbReference type="Proteomes" id="UP000829998">
    <property type="component" value="Chromosome"/>
</dbReference>
<name>A0ABY4LZD8_9FLAO</name>
<evidence type="ECO:0000313" key="1">
    <source>
        <dbReference type="EMBL" id="UPZ17913.1"/>
    </source>
</evidence>
<accession>A0ABY4LZD8</accession>